<accession>A0A644YWS1</accession>
<proteinExistence type="predicted"/>
<name>A0A644YWS1_9ZZZZ</name>
<dbReference type="AlphaFoldDB" id="A0A644YWS1"/>
<comment type="caution">
    <text evidence="1">The sequence shown here is derived from an EMBL/GenBank/DDBJ whole genome shotgun (WGS) entry which is preliminary data.</text>
</comment>
<evidence type="ECO:0000313" key="1">
    <source>
        <dbReference type="EMBL" id="MPM33060.1"/>
    </source>
</evidence>
<sequence length="84" mass="9514">MVVVDSCLHRTENSSSTHAEQHNQGKEEAAILFLAQRTESFDQSDGSSFQCRKFTDDATENQGEHNDYHIIEFHDIDDPNTEGT</sequence>
<protein>
    <submittedName>
        <fullName evidence="1">Uncharacterized protein</fullName>
    </submittedName>
</protein>
<organism evidence="1">
    <name type="scientific">bioreactor metagenome</name>
    <dbReference type="NCBI Taxonomy" id="1076179"/>
    <lineage>
        <taxon>unclassified sequences</taxon>
        <taxon>metagenomes</taxon>
        <taxon>ecological metagenomes</taxon>
    </lineage>
</organism>
<dbReference type="EMBL" id="VSSQ01006543">
    <property type="protein sequence ID" value="MPM33060.1"/>
    <property type="molecule type" value="Genomic_DNA"/>
</dbReference>
<reference evidence="1" key="1">
    <citation type="submission" date="2019-08" db="EMBL/GenBank/DDBJ databases">
        <authorList>
            <person name="Kucharzyk K."/>
            <person name="Murdoch R.W."/>
            <person name="Higgins S."/>
            <person name="Loffler F."/>
        </authorList>
    </citation>
    <scope>NUCLEOTIDE SEQUENCE</scope>
</reference>
<gene>
    <name evidence="1" type="ORF">SDC9_79627</name>
</gene>